<reference evidence="3 4" key="1">
    <citation type="submission" date="2015-09" db="EMBL/GenBank/DDBJ databases">
        <authorList>
            <consortium name="Pathogen Informatics"/>
        </authorList>
    </citation>
    <scope>NUCLEOTIDE SEQUENCE [LARGE SCALE GENOMIC DNA]</scope>
    <source>
        <strain evidence="1 3">2789STDY5608849</strain>
        <strain evidence="2 4">2789STDY5834885</strain>
    </source>
</reference>
<dbReference type="Proteomes" id="UP000095709">
    <property type="component" value="Unassembled WGS sequence"/>
</dbReference>
<dbReference type="EMBL" id="CYYV01000001">
    <property type="protein sequence ID" value="CUN35016.1"/>
    <property type="molecule type" value="Genomic_DNA"/>
</dbReference>
<proteinExistence type="predicted"/>
<accession>A0A173W7S5</accession>
<name>A0A173W7S5_9FIRM</name>
<dbReference type="RefSeq" id="WP_155512081.1">
    <property type="nucleotide sequence ID" value="NZ_CYYV01000001.1"/>
</dbReference>
<evidence type="ECO:0000313" key="2">
    <source>
        <dbReference type="EMBL" id="CUP67658.1"/>
    </source>
</evidence>
<evidence type="ECO:0000313" key="4">
    <source>
        <dbReference type="Proteomes" id="UP000095709"/>
    </source>
</evidence>
<dbReference type="EMBL" id="CZAL01000014">
    <property type="protein sequence ID" value="CUP67658.1"/>
    <property type="molecule type" value="Genomic_DNA"/>
</dbReference>
<protein>
    <submittedName>
        <fullName evidence="1">Uncharacterized protein</fullName>
    </submittedName>
</protein>
<dbReference type="AlphaFoldDB" id="A0A173W7S5"/>
<organism evidence="1 3">
    <name type="scientific">Fusicatenibacter saccharivorans</name>
    <dbReference type="NCBI Taxonomy" id="1150298"/>
    <lineage>
        <taxon>Bacteria</taxon>
        <taxon>Bacillati</taxon>
        <taxon>Bacillota</taxon>
        <taxon>Clostridia</taxon>
        <taxon>Lachnospirales</taxon>
        <taxon>Lachnospiraceae</taxon>
        <taxon>Fusicatenibacter</taxon>
    </lineage>
</organism>
<evidence type="ECO:0000313" key="3">
    <source>
        <dbReference type="Proteomes" id="UP000095706"/>
    </source>
</evidence>
<evidence type="ECO:0000313" key="1">
    <source>
        <dbReference type="EMBL" id="CUN35016.1"/>
    </source>
</evidence>
<dbReference type="Proteomes" id="UP000095706">
    <property type="component" value="Unassembled WGS sequence"/>
</dbReference>
<sequence>MIDLSNFKTFDFSEGVPYISITSNGITFNKSVIMKMKYPAYVKLLINETEKQIAVQACGEHDDKSVQFYKEKSNGVLSVRWNAKDLINTIARICDWDLSQLSYRVNGVLVPEMNLMLFDLNEAVTMV</sequence>
<gene>
    <name evidence="1" type="ORF">ERS852406_00030</name>
    <name evidence="2" type="ORF">ERS852498_02530</name>
</gene>